<gene>
    <name evidence="6" type="ORF">PROFUN_12446</name>
</gene>
<dbReference type="GO" id="GO:0043235">
    <property type="term" value="C:receptor complex"/>
    <property type="evidence" value="ECO:0007669"/>
    <property type="project" value="TreeGrafter"/>
</dbReference>
<dbReference type="Pfam" id="PF07714">
    <property type="entry name" value="PK_Tyr_Ser-Thr"/>
    <property type="match status" value="1"/>
</dbReference>
<evidence type="ECO:0000256" key="4">
    <source>
        <dbReference type="SAM" id="Phobius"/>
    </source>
</evidence>
<dbReference type="SUPFAM" id="SSF56112">
    <property type="entry name" value="Protein kinase-like (PK-like)"/>
    <property type="match status" value="1"/>
</dbReference>
<dbReference type="Gene3D" id="1.10.510.10">
    <property type="entry name" value="Transferase(Phosphotransferase) domain 1"/>
    <property type="match status" value="1"/>
</dbReference>
<comment type="caution">
    <text evidence="6">The sequence shown here is derived from an EMBL/GenBank/DDBJ whole genome shotgun (WGS) entry which is preliminary data.</text>
</comment>
<dbReference type="AlphaFoldDB" id="A0A2P6N5S4"/>
<evidence type="ECO:0000313" key="6">
    <source>
        <dbReference type="EMBL" id="PRP79305.1"/>
    </source>
</evidence>
<feature type="transmembrane region" description="Helical" evidence="4">
    <location>
        <begin position="52"/>
        <end position="70"/>
    </location>
</feature>
<feature type="transmembrane region" description="Helical" evidence="4">
    <location>
        <begin position="508"/>
        <end position="528"/>
    </location>
</feature>
<dbReference type="PROSITE" id="PS00109">
    <property type="entry name" value="PROTEIN_KINASE_TYR"/>
    <property type="match status" value="1"/>
</dbReference>
<keyword evidence="4" id="KW-0812">Transmembrane</keyword>
<evidence type="ECO:0000256" key="3">
    <source>
        <dbReference type="PROSITE-ProRule" id="PRU10141"/>
    </source>
</evidence>
<dbReference type="GO" id="GO:0005886">
    <property type="term" value="C:plasma membrane"/>
    <property type="evidence" value="ECO:0007669"/>
    <property type="project" value="TreeGrafter"/>
</dbReference>
<dbReference type="Gene3D" id="6.10.340.10">
    <property type="match status" value="1"/>
</dbReference>
<evidence type="ECO:0000256" key="2">
    <source>
        <dbReference type="ARBA" id="ARBA00051243"/>
    </source>
</evidence>
<comment type="catalytic activity">
    <reaction evidence="2">
        <text>L-tyrosyl-[protein] + ATP = O-phospho-L-tyrosyl-[protein] + ADP + H(+)</text>
        <dbReference type="Rhea" id="RHEA:10596"/>
        <dbReference type="Rhea" id="RHEA-COMP:10136"/>
        <dbReference type="Rhea" id="RHEA-COMP:20101"/>
        <dbReference type="ChEBI" id="CHEBI:15378"/>
        <dbReference type="ChEBI" id="CHEBI:30616"/>
        <dbReference type="ChEBI" id="CHEBI:46858"/>
        <dbReference type="ChEBI" id="CHEBI:61978"/>
        <dbReference type="ChEBI" id="CHEBI:456216"/>
        <dbReference type="EC" id="2.7.10.1"/>
    </reaction>
</comment>
<organism evidence="6 7">
    <name type="scientific">Planoprotostelium fungivorum</name>
    <dbReference type="NCBI Taxonomy" id="1890364"/>
    <lineage>
        <taxon>Eukaryota</taxon>
        <taxon>Amoebozoa</taxon>
        <taxon>Evosea</taxon>
        <taxon>Variosea</taxon>
        <taxon>Cavosteliida</taxon>
        <taxon>Cavosteliaceae</taxon>
        <taxon>Planoprotostelium</taxon>
    </lineage>
</organism>
<feature type="domain" description="Protein kinase" evidence="5">
    <location>
        <begin position="595"/>
        <end position="850"/>
    </location>
</feature>
<dbReference type="PROSITE" id="PS50011">
    <property type="entry name" value="PROTEIN_KINASE_DOM"/>
    <property type="match status" value="1"/>
</dbReference>
<dbReference type="PRINTS" id="PR00109">
    <property type="entry name" value="TYRKINASE"/>
</dbReference>
<dbReference type="PANTHER" id="PTHR24416:SF611">
    <property type="entry name" value="TYROSINE-PROTEIN KINASE TRANSMEMBRANE RECEPTOR ROR"/>
    <property type="match status" value="1"/>
</dbReference>
<dbReference type="STRING" id="1890364.A0A2P6N5S4"/>
<feature type="transmembrane region" description="Helical" evidence="4">
    <location>
        <begin position="160"/>
        <end position="190"/>
    </location>
</feature>
<dbReference type="InterPro" id="IPR020635">
    <property type="entry name" value="Tyr_kinase_cat_dom"/>
</dbReference>
<keyword evidence="7" id="KW-1185">Reference proteome</keyword>
<dbReference type="InterPro" id="IPR008266">
    <property type="entry name" value="Tyr_kinase_AS"/>
</dbReference>
<keyword evidence="3" id="KW-0547">Nucleotide-binding</keyword>
<dbReference type="InParanoid" id="A0A2P6N5S4"/>
<dbReference type="PANTHER" id="PTHR24416">
    <property type="entry name" value="TYROSINE-PROTEIN KINASE RECEPTOR"/>
    <property type="match status" value="1"/>
</dbReference>
<dbReference type="InterPro" id="IPR000719">
    <property type="entry name" value="Prot_kinase_dom"/>
</dbReference>
<dbReference type="InterPro" id="IPR050122">
    <property type="entry name" value="RTK"/>
</dbReference>
<dbReference type="Proteomes" id="UP000241769">
    <property type="component" value="Unassembled WGS sequence"/>
</dbReference>
<proteinExistence type="predicted"/>
<accession>A0A2P6N5S4</accession>
<dbReference type="CDD" id="cd13999">
    <property type="entry name" value="STKc_MAP3K-like"/>
    <property type="match status" value="1"/>
</dbReference>
<keyword evidence="4" id="KW-0472">Membrane</keyword>
<evidence type="ECO:0000259" key="5">
    <source>
        <dbReference type="PROSITE" id="PS50011"/>
    </source>
</evidence>
<dbReference type="PROSITE" id="PS00107">
    <property type="entry name" value="PROTEIN_KINASE_ATP"/>
    <property type="match status" value="1"/>
</dbReference>
<dbReference type="GO" id="GO:0007169">
    <property type="term" value="P:cell surface receptor protein tyrosine kinase signaling pathway"/>
    <property type="evidence" value="ECO:0007669"/>
    <property type="project" value="TreeGrafter"/>
</dbReference>
<feature type="binding site" evidence="3">
    <location>
        <position position="622"/>
    </location>
    <ligand>
        <name>ATP</name>
        <dbReference type="ChEBI" id="CHEBI:30616"/>
    </ligand>
</feature>
<reference evidence="6 7" key="1">
    <citation type="journal article" date="2018" name="Genome Biol. Evol.">
        <title>Multiple Roots of Fruiting Body Formation in Amoebozoa.</title>
        <authorList>
            <person name="Hillmann F."/>
            <person name="Forbes G."/>
            <person name="Novohradska S."/>
            <person name="Ferling I."/>
            <person name="Riege K."/>
            <person name="Groth M."/>
            <person name="Westermann M."/>
            <person name="Marz M."/>
            <person name="Spaller T."/>
            <person name="Winckler T."/>
            <person name="Schaap P."/>
            <person name="Glockner G."/>
        </authorList>
    </citation>
    <scope>NUCLEOTIDE SEQUENCE [LARGE SCALE GENOMIC DNA]</scope>
    <source>
        <strain evidence="6 7">Jena</strain>
    </source>
</reference>
<comment type="subcellular location">
    <subcellularLocation>
        <location evidence="1">Membrane</location>
        <topology evidence="1">Single-pass membrane protein</topology>
    </subcellularLocation>
</comment>
<dbReference type="GO" id="GO:0004714">
    <property type="term" value="F:transmembrane receptor protein tyrosine kinase activity"/>
    <property type="evidence" value="ECO:0007669"/>
    <property type="project" value="UniProtKB-EC"/>
</dbReference>
<dbReference type="InterPro" id="IPR001245">
    <property type="entry name" value="Ser-Thr/Tyr_kinase_cat_dom"/>
</dbReference>
<dbReference type="InterPro" id="IPR017441">
    <property type="entry name" value="Protein_kinase_ATP_BS"/>
</dbReference>
<keyword evidence="3" id="KW-0067">ATP-binding</keyword>
<evidence type="ECO:0000256" key="1">
    <source>
        <dbReference type="ARBA" id="ARBA00004167"/>
    </source>
</evidence>
<dbReference type="EMBL" id="MDYQ01000189">
    <property type="protein sequence ID" value="PRP79305.1"/>
    <property type="molecule type" value="Genomic_DNA"/>
</dbReference>
<dbReference type="InterPro" id="IPR011009">
    <property type="entry name" value="Kinase-like_dom_sf"/>
</dbReference>
<dbReference type="OrthoDB" id="30356at2759"/>
<evidence type="ECO:0000313" key="7">
    <source>
        <dbReference type="Proteomes" id="UP000241769"/>
    </source>
</evidence>
<keyword evidence="4" id="KW-1133">Transmembrane helix</keyword>
<sequence length="884" mass="98004">MRKAASSLPSQNANTSTIWRISQIYQTTLREGAYGEGSVNELRIIVLSWKLTATWLLSLLVFTTVDSAVATQLDLEPAGPSISILFAIFAFLLLSVVVIVKTMTEAPVYTAVKVKRPGNRVAAVEQPPEPIHVEVVSGEKSGSSGEPYSGSYGVHSSTPLIFSIPAIFAVAVLFFIAVIAISITLLSFYAQSSMVDDLTRQIQDSVGNSFIAQANATLNGYTEWAGEVETVGNFHFPAGGTPPAVNSSSYQLYPAVFQYFIASTTHRPTGSGLGIGFSNGKSFGVSNEVFGVDIYDVYNIGGQRYVYVSLLDANYSLDIPVADPRAIFVVPAGEPDPSACPPVQKYWAPVVPTALNATDAAISLWNFNYVCHNNLLTYRILVLVKFDVIAGFLQEMVGQVKGRAFVVESNGAFIASTTGTRAFLARDGGYVRYFATNCTDAYIREAWSIYEKNPTLSQSTHEIDGTNYFLVSEQFNTPDGGISWIIIQLAESDPFLARINQNIRRTSIVIGVVCGSAVILAILASFYITRPFTHLTRQLQNAAKMQLTEEEVAVPFFFEARRLHQAFITMRDAMKSFQRYIPEALIRTRMDYKNLKNLVEVGSGAFGVVFRAEWNKQIVAVKQVKTEHISEIQMHDFLAEVTILQRLHPHPNVVLFKAATFPPQPLSMITEYCGGGSLYAYVRRYPNMDPREKLRLLSEIAKGMHHLHKQNIIHRDLALRNILLSSELRAKVADFGLSRVNAAGDGSTTSTAVGPLKWMPPEAITERRYSTKSDVFSFGVVVWELFEERDPYPDMSPVEAAFQVVNGQRLVLSKCPYPWLIRLTQACWDVSPEERPSFKSIARALNMEDIPPGKEMNDGIEMMSVVVEHHYDQTMVTDHTEEED</sequence>
<dbReference type="GO" id="GO:0005524">
    <property type="term" value="F:ATP binding"/>
    <property type="evidence" value="ECO:0007669"/>
    <property type="project" value="UniProtKB-UniRule"/>
</dbReference>
<protein>
    <recommendedName>
        <fullName evidence="5">Protein kinase domain-containing protein</fullName>
    </recommendedName>
</protein>
<name>A0A2P6N5S4_9EUKA</name>
<feature type="transmembrane region" description="Helical" evidence="4">
    <location>
        <begin position="82"/>
        <end position="100"/>
    </location>
</feature>
<dbReference type="SMART" id="SM00219">
    <property type="entry name" value="TyrKc"/>
    <property type="match status" value="1"/>
</dbReference>